<dbReference type="AlphaFoldDB" id="A0A0P6QHZ0"/>
<reference evidence="1 2" key="1">
    <citation type="journal article" date="2010" name="Genome Res.">
        <title>Population genomic sequencing of Coccidioides fungi reveals recent hybridization and transposon control.</title>
        <authorList>
            <person name="Neafsey D.E."/>
            <person name="Barker B.M."/>
            <person name="Sharpton T.J."/>
            <person name="Stajich J.E."/>
            <person name="Park D.J."/>
            <person name="Whiston E."/>
            <person name="Hung C.-Y."/>
            <person name="McMahan C."/>
            <person name="White J."/>
            <person name="Sykes S."/>
            <person name="Heiman D."/>
            <person name="Young S."/>
            <person name="Zeng Q."/>
            <person name="Abouelleil A."/>
            <person name="Aftuck L."/>
            <person name="Bessette D."/>
            <person name="Brown A."/>
            <person name="FitzGerald M."/>
            <person name="Lui A."/>
            <person name="Macdonald J.P."/>
            <person name="Priest M."/>
            <person name="Orbach M.J."/>
            <person name="Galgiani J.N."/>
            <person name="Kirkland T.N."/>
            <person name="Cole G.T."/>
            <person name="Birren B.W."/>
            <person name="Henn M.R."/>
            <person name="Taylor J.W."/>
            <person name="Rounsley S.D."/>
        </authorList>
    </citation>
    <scope>NUCLEOTIDE SEQUENCE [LARGE SCALE GENOMIC DNA]</scope>
    <source>
        <strain evidence="1 2">H538.4</strain>
    </source>
</reference>
<feature type="non-terminal residue" evidence="1">
    <location>
        <position position="1"/>
    </location>
</feature>
<name>A0A0P6QHZ0_COCIT</name>
<proteinExistence type="predicted"/>
<dbReference type="Proteomes" id="UP000054563">
    <property type="component" value="Unassembled WGS sequence"/>
</dbReference>
<evidence type="ECO:0000313" key="2">
    <source>
        <dbReference type="Proteomes" id="UP000054563"/>
    </source>
</evidence>
<comment type="caution">
    <text evidence="1">The sequence shown here is derived from an EMBL/GenBank/DDBJ whole genome shotgun (WGS) entry which is preliminary data.</text>
</comment>
<protein>
    <submittedName>
        <fullName evidence="1">Uncharacterized protein</fullName>
    </submittedName>
</protein>
<accession>A0A0P6QHZ0</accession>
<organism evidence="1 2">
    <name type="scientific">Coccidioides immitis H538.4</name>
    <dbReference type="NCBI Taxonomy" id="396776"/>
    <lineage>
        <taxon>Eukaryota</taxon>
        <taxon>Fungi</taxon>
        <taxon>Dikarya</taxon>
        <taxon>Ascomycota</taxon>
        <taxon>Pezizomycotina</taxon>
        <taxon>Eurotiomycetes</taxon>
        <taxon>Eurotiomycetidae</taxon>
        <taxon>Onygenales</taxon>
        <taxon>Onygenaceae</taxon>
        <taxon>Coccidioides</taxon>
    </lineage>
</organism>
<dbReference type="STRING" id="396776.A0A0P6QHZ0"/>
<gene>
    <name evidence="1" type="ORF">CIHG_10592</name>
</gene>
<evidence type="ECO:0000313" key="1">
    <source>
        <dbReference type="EMBL" id="KMU82198.1"/>
    </source>
</evidence>
<dbReference type="EMBL" id="AASO01004224">
    <property type="protein sequence ID" value="KMU82198.1"/>
    <property type="molecule type" value="Genomic_DNA"/>
</dbReference>
<dbReference type="VEuPathDB" id="FungiDB:CIHG_10592"/>
<sequence length="137" mass="15254">VQFPKLISSYAIPPQSSISCAPCSVKEKSAATSTVKRYTYCSMNKPERQIRCFVEEFSSSERGSANFSTLVSSLEDSESPVVSRLWCLQPQPPARSRSSIRSDYSSRKVAEPRLLSCGLKSRKQIILAPSVREFRGI</sequence>